<evidence type="ECO:0000256" key="4">
    <source>
        <dbReference type="ARBA" id="ARBA00022452"/>
    </source>
</evidence>
<comment type="caution">
    <text evidence="10">The sequence shown here is derived from an EMBL/GenBank/DDBJ whole genome shotgun (WGS) entry which is preliminary data.</text>
</comment>
<evidence type="ECO:0000313" key="10">
    <source>
        <dbReference type="EMBL" id="RFU17809.1"/>
    </source>
</evidence>
<proteinExistence type="inferred from homology"/>
<keyword evidence="3" id="KW-0813">Transport</keyword>
<dbReference type="GO" id="GO:0009279">
    <property type="term" value="C:cell outer membrane"/>
    <property type="evidence" value="ECO:0007669"/>
    <property type="project" value="UniProtKB-SubCell"/>
</dbReference>
<dbReference type="GO" id="GO:0015288">
    <property type="term" value="F:porin activity"/>
    <property type="evidence" value="ECO:0007669"/>
    <property type="project" value="TreeGrafter"/>
</dbReference>
<protein>
    <submittedName>
        <fullName evidence="10">TolC family protein</fullName>
    </submittedName>
</protein>
<keyword evidence="4" id="KW-1134">Transmembrane beta strand</keyword>
<sequence length="734" mass="78749">MQFLPVRGEKWKQEKSSSSTFQKLKGTAAVCCLLVGTMPAGAMGFQAAPAAQTQPDGAQQTLPGAPPPNFTQPLFMRPGNQDFAKPRGYFPNPLRPYEAVTVPPPNLLNSLHLNDLVKDGKIYLSLGDAVLLALQNNYDIAIQRVNLNIADTDLLRARAGSSLLGVSAGTVTGTIGGTGSTVSTGGGPGGTSTAAGGAGTGSGGLALSTNGGGTVPENLDPYLTGTIQLERQHLPPVSSFSATDANTNEYNFTYNQGFITGTALQVGFQNTRLTTNAPFTIYSPQLSTSFNAQVTQHLLQGFGWGVNGRFMVQAQNDRRIADSAFREQLLYTINQVENIYWGLVSSYEDLQAKQRAIDQSARLLSDDQKQLQIGTLAPLDVVNAQSQVASDQQALITSQSNLEYQQLVMKQAISRNLDDPRLANAPIIPTDRVSLLETPEEHTAVDDLVRQADANSPAVEQDILTLKNDELTLKGVKNGLLPQVDVYAFYGASAQGGAQGPNCLNFDTSGAVVPCPPNQYASVNYSTAFGNLFNGSSPNKGVGFNINIPIRNRTGQAEQARSMLEYRQAQMRLAQAYVQIHMNVINGQYALTNDRAAVKAALANRDYNRQSLDSEIKKLHLGASTTANVLQQQRNLATAENSVISTTARYAIDRANLAELLASTLDRYGISIADAATGTINTQPTIPGLEPAKQEQEVTVPAQQQQLEKQEQQPQNQEQPPASQPQPPANPPQQ</sequence>
<dbReference type="AlphaFoldDB" id="A0A372ISR1"/>
<dbReference type="SUPFAM" id="SSF56954">
    <property type="entry name" value="Outer membrane efflux proteins (OEP)"/>
    <property type="match status" value="1"/>
</dbReference>
<dbReference type="RefSeq" id="WP_117298557.1">
    <property type="nucleotide sequence ID" value="NZ_QVQT02000002.1"/>
</dbReference>
<feature type="signal peptide" evidence="9">
    <location>
        <begin position="1"/>
        <end position="42"/>
    </location>
</feature>
<name>A0A372ISR1_9BACT</name>
<evidence type="ECO:0000313" key="11">
    <source>
        <dbReference type="Proteomes" id="UP000264702"/>
    </source>
</evidence>
<feature type="region of interest" description="Disordered" evidence="8">
    <location>
        <begin position="680"/>
        <end position="734"/>
    </location>
</feature>
<accession>A0A372ISR1</accession>
<dbReference type="GO" id="GO:1990281">
    <property type="term" value="C:efflux pump complex"/>
    <property type="evidence" value="ECO:0007669"/>
    <property type="project" value="TreeGrafter"/>
</dbReference>
<dbReference type="Pfam" id="PF02321">
    <property type="entry name" value="OEP"/>
    <property type="match status" value="2"/>
</dbReference>
<feature type="compositionally biased region" description="Pro residues" evidence="8">
    <location>
        <begin position="722"/>
        <end position="734"/>
    </location>
</feature>
<evidence type="ECO:0000256" key="8">
    <source>
        <dbReference type="SAM" id="MobiDB-lite"/>
    </source>
</evidence>
<gene>
    <name evidence="10" type="ORF">D0Y96_06775</name>
</gene>
<evidence type="ECO:0000256" key="5">
    <source>
        <dbReference type="ARBA" id="ARBA00022692"/>
    </source>
</evidence>
<feature type="compositionally biased region" description="Low complexity" evidence="8">
    <location>
        <begin position="701"/>
        <end position="721"/>
    </location>
</feature>
<comment type="subcellular location">
    <subcellularLocation>
        <location evidence="1">Cell outer membrane</location>
    </subcellularLocation>
</comment>
<dbReference type="InterPro" id="IPR051906">
    <property type="entry name" value="TolC-like"/>
</dbReference>
<evidence type="ECO:0000256" key="7">
    <source>
        <dbReference type="ARBA" id="ARBA00023237"/>
    </source>
</evidence>
<feature type="compositionally biased region" description="Polar residues" evidence="8">
    <location>
        <begin position="53"/>
        <end position="62"/>
    </location>
</feature>
<organism evidence="10 11">
    <name type="scientific">Paracidobacterium acidisoli</name>
    <dbReference type="NCBI Taxonomy" id="2303751"/>
    <lineage>
        <taxon>Bacteria</taxon>
        <taxon>Pseudomonadati</taxon>
        <taxon>Acidobacteriota</taxon>
        <taxon>Terriglobia</taxon>
        <taxon>Terriglobales</taxon>
        <taxon>Acidobacteriaceae</taxon>
        <taxon>Paracidobacterium</taxon>
    </lineage>
</organism>
<evidence type="ECO:0000256" key="9">
    <source>
        <dbReference type="SAM" id="SignalP"/>
    </source>
</evidence>
<evidence type="ECO:0000256" key="2">
    <source>
        <dbReference type="ARBA" id="ARBA00007613"/>
    </source>
</evidence>
<feature type="chain" id="PRO_5017067755" evidence="9">
    <location>
        <begin position="43"/>
        <end position="734"/>
    </location>
</feature>
<evidence type="ECO:0000256" key="6">
    <source>
        <dbReference type="ARBA" id="ARBA00023136"/>
    </source>
</evidence>
<dbReference type="PANTHER" id="PTHR30026:SF23">
    <property type="entry name" value="TO APRF-PUTATIVE OUTER MEMBRANE EFFLUX PROTEIN OR SECRETED ALKALINE PHOSPHATASE-RELATED"/>
    <property type="match status" value="1"/>
</dbReference>
<comment type="similarity">
    <text evidence="2">Belongs to the outer membrane factor (OMF) (TC 1.B.17) family.</text>
</comment>
<dbReference type="GO" id="GO:0015562">
    <property type="term" value="F:efflux transmembrane transporter activity"/>
    <property type="evidence" value="ECO:0007669"/>
    <property type="project" value="InterPro"/>
</dbReference>
<dbReference type="Proteomes" id="UP000264702">
    <property type="component" value="Unassembled WGS sequence"/>
</dbReference>
<keyword evidence="5" id="KW-0812">Transmembrane</keyword>
<keyword evidence="7" id="KW-0998">Cell outer membrane</keyword>
<dbReference type="InterPro" id="IPR003423">
    <property type="entry name" value="OMP_efflux"/>
</dbReference>
<evidence type="ECO:0000256" key="3">
    <source>
        <dbReference type="ARBA" id="ARBA00022448"/>
    </source>
</evidence>
<feature type="region of interest" description="Disordered" evidence="8">
    <location>
        <begin position="48"/>
        <end position="72"/>
    </location>
</feature>
<dbReference type="Gene3D" id="1.20.1600.10">
    <property type="entry name" value="Outer membrane efflux proteins (OEP)"/>
    <property type="match status" value="1"/>
</dbReference>
<keyword evidence="11" id="KW-1185">Reference proteome</keyword>
<dbReference type="PANTHER" id="PTHR30026">
    <property type="entry name" value="OUTER MEMBRANE PROTEIN TOLC"/>
    <property type="match status" value="1"/>
</dbReference>
<evidence type="ECO:0000256" key="1">
    <source>
        <dbReference type="ARBA" id="ARBA00004442"/>
    </source>
</evidence>
<keyword evidence="9" id="KW-0732">Signal</keyword>
<dbReference type="EMBL" id="QVQT01000002">
    <property type="protein sequence ID" value="RFU17809.1"/>
    <property type="molecule type" value="Genomic_DNA"/>
</dbReference>
<feature type="region of interest" description="Disordered" evidence="8">
    <location>
        <begin position="176"/>
        <end position="198"/>
    </location>
</feature>
<keyword evidence="6" id="KW-0472">Membrane</keyword>
<reference evidence="10 11" key="1">
    <citation type="submission" date="2018-08" db="EMBL/GenBank/DDBJ databases">
        <title>Acidipila sp. 4G-K13, an acidobacterium isolated from forest soil.</title>
        <authorList>
            <person name="Gao Z.-H."/>
            <person name="Qiu L.-H."/>
        </authorList>
    </citation>
    <scope>NUCLEOTIDE SEQUENCE [LARGE SCALE GENOMIC DNA]</scope>
    <source>
        <strain evidence="10 11">4G-K13</strain>
    </source>
</reference>
<dbReference type="OrthoDB" id="102194at2"/>